<gene>
    <name evidence="3" type="ORF">I5M27_00985</name>
</gene>
<organism evidence="3 4">
    <name type="scientific">Adhaeribacter terrigena</name>
    <dbReference type="NCBI Taxonomy" id="2793070"/>
    <lineage>
        <taxon>Bacteria</taxon>
        <taxon>Pseudomonadati</taxon>
        <taxon>Bacteroidota</taxon>
        <taxon>Cytophagia</taxon>
        <taxon>Cytophagales</taxon>
        <taxon>Hymenobacteraceae</taxon>
        <taxon>Adhaeribacter</taxon>
    </lineage>
</organism>
<evidence type="ECO:0000256" key="1">
    <source>
        <dbReference type="ARBA" id="ARBA00006817"/>
    </source>
</evidence>
<dbReference type="Pfam" id="PF08327">
    <property type="entry name" value="AHSA1"/>
    <property type="match status" value="1"/>
</dbReference>
<protein>
    <submittedName>
        <fullName evidence="3">SRPBCC family protein</fullName>
    </submittedName>
</protein>
<comment type="caution">
    <text evidence="3">The sequence shown here is derived from an EMBL/GenBank/DDBJ whole genome shotgun (WGS) entry which is preliminary data.</text>
</comment>
<name>A0ABS1BWN5_9BACT</name>
<evidence type="ECO:0000313" key="3">
    <source>
        <dbReference type="EMBL" id="MBK0401536.1"/>
    </source>
</evidence>
<proteinExistence type="inferred from homology"/>
<reference evidence="3 4" key="1">
    <citation type="submission" date="2020-12" db="EMBL/GenBank/DDBJ databases">
        <title>Bacterial novel species Adhaeribacter sp. BT258 isolated from soil.</title>
        <authorList>
            <person name="Jung H.-Y."/>
        </authorList>
    </citation>
    <scope>NUCLEOTIDE SEQUENCE [LARGE SCALE GENOMIC DNA]</scope>
    <source>
        <strain evidence="3 4">BT258</strain>
    </source>
</reference>
<evidence type="ECO:0000313" key="4">
    <source>
        <dbReference type="Proteomes" id="UP000644147"/>
    </source>
</evidence>
<accession>A0ABS1BWN5</accession>
<dbReference type="InterPro" id="IPR023393">
    <property type="entry name" value="START-like_dom_sf"/>
</dbReference>
<dbReference type="InterPro" id="IPR013538">
    <property type="entry name" value="ASHA1/2-like_C"/>
</dbReference>
<sequence length="156" mass="17651">MPTNQTPVVETQMLIRKPAAQVFQAFTDPEITRNFWFTQGSGKLETGKTITWEWEMYGVSAEVLVKEIQLNERILIEWGEPATSVEFNFKTLSENATYVTIRNYGFHQTGPELLNEIKDATGGFTTVLDGCKAFLEHGINLNLIADKFPKEVTPHP</sequence>
<dbReference type="Proteomes" id="UP000644147">
    <property type="component" value="Unassembled WGS sequence"/>
</dbReference>
<dbReference type="Gene3D" id="3.30.530.20">
    <property type="match status" value="1"/>
</dbReference>
<evidence type="ECO:0000259" key="2">
    <source>
        <dbReference type="Pfam" id="PF08327"/>
    </source>
</evidence>
<keyword evidence="4" id="KW-1185">Reference proteome</keyword>
<dbReference type="RefSeq" id="WP_200504166.1">
    <property type="nucleotide sequence ID" value="NZ_JAEHFX010000001.1"/>
</dbReference>
<feature type="domain" description="Activator of Hsp90 ATPase homologue 1/2-like C-terminal" evidence="2">
    <location>
        <begin position="18"/>
        <end position="135"/>
    </location>
</feature>
<dbReference type="SUPFAM" id="SSF55961">
    <property type="entry name" value="Bet v1-like"/>
    <property type="match status" value="1"/>
</dbReference>
<dbReference type="CDD" id="cd08901">
    <property type="entry name" value="SRPBCC_CalC_Aha1-like_8"/>
    <property type="match status" value="1"/>
</dbReference>
<dbReference type="EMBL" id="JAEHFX010000001">
    <property type="protein sequence ID" value="MBK0401536.1"/>
    <property type="molecule type" value="Genomic_DNA"/>
</dbReference>
<comment type="similarity">
    <text evidence="1">Belongs to the AHA1 family.</text>
</comment>